<dbReference type="RefSeq" id="WP_126379050.1">
    <property type="nucleotide sequence ID" value="NZ_AP017378.1"/>
</dbReference>
<organism evidence="2 3">
    <name type="scientific">Desulfovibrio ferrophilus</name>
    <dbReference type="NCBI Taxonomy" id="241368"/>
    <lineage>
        <taxon>Bacteria</taxon>
        <taxon>Pseudomonadati</taxon>
        <taxon>Thermodesulfobacteriota</taxon>
        <taxon>Desulfovibrionia</taxon>
        <taxon>Desulfovibrionales</taxon>
        <taxon>Desulfovibrionaceae</taxon>
        <taxon>Desulfovibrio</taxon>
    </lineage>
</organism>
<name>A0A2Z6B014_9BACT</name>
<gene>
    <name evidence="2" type="ORF">DFE_1990</name>
</gene>
<keyword evidence="1" id="KW-1133">Transmembrane helix</keyword>
<protein>
    <submittedName>
        <fullName evidence="2">Amino acid adenylation</fullName>
    </submittedName>
</protein>
<dbReference type="AlphaFoldDB" id="A0A2Z6B014"/>
<dbReference type="KEGG" id="dfl:DFE_1990"/>
<keyword evidence="3" id="KW-1185">Reference proteome</keyword>
<proteinExistence type="predicted"/>
<keyword evidence="1" id="KW-0812">Transmembrane</keyword>
<sequence>MFQTRIKSIRLPGYSQAELLVGFGLVALLTLSLLVIVNPFAGDDNEDIPSYRVANAMYIYNAISRQKVALMNYIDMHGDLPGDSALPIMVDGRMIVGNGNQKIETENGEKDKVFPELFQSGVASQGYARIRSRDLELAWMVLKDGEKILGTGHFFKLSGINALEARAYDRKYDDDSSDTGHVLYARNKTEGVDLFIKLDLYR</sequence>
<accession>A0A2Z6B014</accession>
<reference evidence="2 3" key="1">
    <citation type="journal article" date="2018" name="Sci. Adv.">
        <title>Multi-heme cytochromes provide a pathway for survival in energy-limited environments.</title>
        <authorList>
            <person name="Deng X."/>
            <person name="Dohmae N."/>
            <person name="Nealson K.H."/>
            <person name="Hashimoto K."/>
            <person name="Okamoto A."/>
        </authorList>
    </citation>
    <scope>NUCLEOTIDE SEQUENCE [LARGE SCALE GENOMIC DNA]</scope>
    <source>
        <strain evidence="2 3">IS5</strain>
    </source>
</reference>
<keyword evidence="1" id="KW-0472">Membrane</keyword>
<evidence type="ECO:0000313" key="3">
    <source>
        <dbReference type="Proteomes" id="UP000269883"/>
    </source>
</evidence>
<evidence type="ECO:0000256" key="1">
    <source>
        <dbReference type="SAM" id="Phobius"/>
    </source>
</evidence>
<feature type="transmembrane region" description="Helical" evidence="1">
    <location>
        <begin position="20"/>
        <end position="41"/>
    </location>
</feature>
<dbReference type="EMBL" id="AP017378">
    <property type="protein sequence ID" value="BBD08716.1"/>
    <property type="molecule type" value="Genomic_DNA"/>
</dbReference>
<dbReference type="Proteomes" id="UP000269883">
    <property type="component" value="Chromosome"/>
</dbReference>
<evidence type="ECO:0000313" key="2">
    <source>
        <dbReference type="EMBL" id="BBD08716.1"/>
    </source>
</evidence>